<dbReference type="InterPro" id="IPR042197">
    <property type="entry name" value="Apaf_helical"/>
</dbReference>
<dbReference type="GO" id="GO:0006952">
    <property type="term" value="P:defense response"/>
    <property type="evidence" value="ECO:0007669"/>
    <property type="project" value="UniProtKB-KW"/>
</dbReference>
<dbReference type="SUPFAM" id="SSF52058">
    <property type="entry name" value="L domain-like"/>
    <property type="match status" value="1"/>
</dbReference>
<dbReference type="InterPro" id="IPR002182">
    <property type="entry name" value="NB-ARC"/>
</dbReference>
<dbReference type="PANTHER" id="PTHR33463">
    <property type="entry name" value="NB-ARC DOMAIN-CONTAINING PROTEIN-RELATED"/>
    <property type="match status" value="1"/>
</dbReference>
<evidence type="ECO:0000256" key="1">
    <source>
        <dbReference type="ARBA" id="ARBA00008894"/>
    </source>
</evidence>
<dbReference type="FunFam" id="3.40.50.300:FF:001091">
    <property type="entry name" value="Probable disease resistance protein At1g61300"/>
    <property type="match status" value="2"/>
</dbReference>
<dbReference type="InterPro" id="IPR027417">
    <property type="entry name" value="P-loop_NTPase"/>
</dbReference>
<dbReference type="InterPro" id="IPR032675">
    <property type="entry name" value="LRR_dom_sf"/>
</dbReference>
<evidence type="ECO:0000256" key="3">
    <source>
        <dbReference type="ARBA" id="ARBA00022741"/>
    </source>
</evidence>
<evidence type="ECO:0000256" key="5">
    <source>
        <dbReference type="ARBA" id="ARBA00022840"/>
    </source>
</evidence>
<keyword evidence="6" id="KW-0175">Coiled coil</keyword>
<accession>A0A9J5XPK9</accession>
<evidence type="ECO:0000313" key="8">
    <source>
        <dbReference type="EMBL" id="KAG5588942.1"/>
    </source>
</evidence>
<evidence type="ECO:0000313" key="9">
    <source>
        <dbReference type="Proteomes" id="UP000824120"/>
    </source>
</evidence>
<keyword evidence="4" id="KW-0611">Plant defense</keyword>
<comment type="similarity">
    <text evidence="1">Belongs to the disease resistance NB-LRR family.</text>
</comment>
<dbReference type="Proteomes" id="UP000824120">
    <property type="component" value="Chromosome 8"/>
</dbReference>
<dbReference type="Gene3D" id="3.80.10.10">
    <property type="entry name" value="Ribonuclease Inhibitor"/>
    <property type="match status" value="1"/>
</dbReference>
<keyword evidence="5" id="KW-0067">ATP-binding</keyword>
<dbReference type="PANTHER" id="PTHR33463:SF218">
    <property type="entry name" value="DISEASE RESISTANCE PROTEIN RPS2-LIKE"/>
    <property type="match status" value="1"/>
</dbReference>
<dbReference type="PRINTS" id="PR00364">
    <property type="entry name" value="DISEASERSIST"/>
</dbReference>
<name>A0A9J5XPK9_SOLCO</name>
<dbReference type="Gene3D" id="1.10.8.430">
    <property type="entry name" value="Helical domain of apoptotic protease-activating factors"/>
    <property type="match status" value="1"/>
</dbReference>
<feature type="domain" description="NB-ARC" evidence="7">
    <location>
        <begin position="989"/>
        <end position="1117"/>
    </location>
</feature>
<keyword evidence="3" id="KW-0547">Nucleotide-binding</keyword>
<evidence type="ECO:0000256" key="2">
    <source>
        <dbReference type="ARBA" id="ARBA00022614"/>
    </source>
</evidence>
<feature type="coiled-coil region" evidence="6">
    <location>
        <begin position="37"/>
        <end position="64"/>
    </location>
</feature>
<dbReference type="SUPFAM" id="SSF52540">
    <property type="entry name" value="P-loop containing nucleoside triphosphate hydrolases"/>
    <property type="match status" value="2"/>
</dbReference>
<feature type="domain" description="NB-ARC" evidence="7">
    <location>
        <begin position="131"/>
        <end position="301"/>
    </location>
</feature>
<comment type="caution">
    <text evidence="8">The sequence shown here is derived from an EMBL/GenBank/DDBJ whole genome shotgun (WGS) entry which is preliminary data.</text>
</comment>
<dbReference type="Gene3D" id="3.40.50.300">
    <property type="entry name" value="P-loop containing nucleotide triphosphate hydrolases"/>
    <property type="match status" value="2"/>
</dbReference>
<reference evidence="8 9" key="1">
    <citation type="submission" date="2020-09" db="EMBL/GenBank/DDBJ databases">
        <title>De no assembly of potato wild relative species, Solanum commersonii.</title>
        <authorList>
            <person name="Cho K."/>
        </authorList>
    </citation>
    <scope>NUCLEOTIDE SEQUENCE [LARGE SCALE GENOMIC DNA]</scope>
    <source>
        <strain evidence="8">LZ3.2</strain>
        <tissue evidence="8">Leaf</tissue>
    </source>
</reference>
<dbReference type="GO" id="GO:0005524">
    <property type="term" value="F:ATP binding"/>
    <property type="evidence" value="ECO:0007669"/>
    <property type="project" value="UniProtKB-KW"/>
</dbReference>
<dbReference type="AlphaFoldDB" id="A0A9J5XPK9"/>
<evidence type="ECO:0000256" key="6">
    <source>
        <dbReference type="SAM" id="Coils"/>
    </source>
</evidence>
<dbReference type="EMBL" id="JACXVP010000008">
    <property type="protein sequence ID" value="KAG5588942.1"/>
    <property type="molecule type" value="Genomic_DNA"/>
</dbReference>
<dbReference type="InterPro" id="IPR050905">
    <property type="entry name" value="Plant_NBS-LRR"/>
</dbReference>
<dbReference type="OrthoDB" id="1937853at2759"/>
<keyword evidence="2" id="KW-0433">Leucine-rich repeat</keyword>
<evidence type="ECO:0000256" key="4">
    <source>
        <dbReference type="ARBA" id="ARBA00022821"/>
    </source>
</evidence>
<organism evidence="8 9">
    <name type="scientific">Solanum commersonii</name>
    <name type="common">Commerson's wild potato</name>
    <name type="synonym">Commerson's nightshade</name>
    <dbReference type="NCBI Taxonomy" id="4109"/>
    <lineage>
        <taxon>Eukaryota</taxon>
        <taxon>Viridiplantae</taxon>
        <taxon>Streptophyta</taxon>
        <taxon>Embryophyta</taxon>
        <taxon>Tracheophyta</taxon>
        <taxon>Spermatophyta</taxon>
        <taxon>Magnoliopsida</taxon>
        <taxon>eudicotyledons</taxon>
        <taxon>Gunneridae</taxon>
        <taxon>Pentapetalae</taxon>
        <taxon>asterids</taxon>
        <taxon>lamiids</taxon>
        <taxon>Solanales</taxon>
        <taxon>Solanaceae</taxon>
        <taxon>Solanoideae</taxon>
        <taxon>Solaneae</taxon>
        <taxon>Solanum</taxon>
    </lineage>
</organism>
<evidence type="ECO:0000259" key="7">
    <source>
        <dbReference type="Pfam" id="PF00931"/>
    </source>
</evidence>
<feature type="coiled-coil region" evidence="6">
    <location>
        <begin position="854"/>
        <end position="888"/>
    </location>
</feature>
<sequence>MDMLSSVVSGFILEVGKYMCKCIYPKIENIVCISSKIENLREEMKNLTKFRDDINAKVDEAEGEGYKPKPDVVNLRSEVFTQARNFRDQLSRLKAVRENFGSNLVVENYQVKKVEFIPGPSIEGQSTATRNLNKILQLLEDDKVCIIGMWGTGGVGKTTLVSNLNNELLKTDVLGPKLSFCVVVWVTVSKPPIEVRNVQAQIASRLNLKVDNEGSVKCIASKIYQRLEQEKSFLLILDDVWEPINLDDVGVPQPEDPARRKVIITSRSLDVCKQMKIDTEMKVYTLDADESWQLFVKNAGDSANLEHIQSFAKDIVRECGDLPLAITVIGTSMRGKNRFELWEDALKSLRISTPHNKEVEKKVYNVIKRSFDSLESQDDIELSSEHENKKRGDIRSCFLYCSLYPAAMSTNDLIHCWWVEGFLGEHDTYEETYNRGITMIESLKDACLLEADKVDYVKMHDVVRDVAKWIDEFISHNEVPVSVKRLSFISNKIEHVTECPETTTLLLQDNYSLREIPHEFFLLYPALRVVNLSHTGITTLPCSINSLCQLRALIYTIVLYLKSLPPIGNLCSLQLLDCDNTRLCCLPQGMDKLINLRLLDLPVCNFEESIGEGLFLKLLRIEMLNIRRDRHRLTSFDEISSLHNLACLYINFDSSSILNRDYTWMKRFHIEIGETSMRIPFNKSRKMISVSDCENFKHSGMLQFASDLYLLKCMGLGQLLGLRFSKLQQLDVYGCSSLTCLFNAFSVPKQLKKINLSVCFKVVELFVQLETLGEHLEKLEVIGCYGIRKLPLSIQTSNNIKVIRGSLEWWSRLEWDDDNFKSNLHHCLVPYLGGFVVEVGKFVSKCIYPKIENIVCFSSNVENLRDEMEKLTKLRDDIKGKVEIAEGEGYKPKPDVIKWIEDVRELENEWETMQESIATAKMLTYKCCPNCSLRSEVSTQARNIRDQLCKLTEVGESFGSNLVVENYQMKKVEFIPGPSVKGQSTATRNINKILQLLEDDKVCIIGVWGTGGVGKTTLVKNLNNELRKIDVSRSKLSFGIVVWVTVPKPMDISKVQAKIAKRLNLDVDNNRSEESNASKIFQKLKEKKSFLVILDDVWEDIDLDHVGVPQPEETQEARSL</sequence>
<proteinExistence type="inferred from homology"/>
<dbReference type="FunFam" id="1.10.8.430:FF:000003">
    <property type="entry name" value="Probable disease resistance protein At5g66910"/>
    <property type="match status" value="1"/>
</dbReference>
<dbReference type="Pfam" id="PF00931">
    <property type="entry name" value="NB-ARC"/>
    <property type="match status" value="2"/>
</dbReference>
<gene>
    <name evidence="8" type="ORF">H5410_039456</name>
</gene>
<protein>
    <recommendedName>
        <fullName evidence="7">NB-ARC domain-containing protein</fullName>
    </recommendedName>
</protein>
<keyword evidence="9" id="KW-1185">Reference proteome</keyword>
<dbReference type="GO" id="GO:0043531">
    <property type="term" value="F:ADP binding"/>
    <property type="evidence" value="ECO:0007669"/>
    <property type="project" value="InterPro"/>
</dbReference>